<reference evidence="2" key="1">
    <citation type="submission" date="2016-01" db="EMBL/GenBank/DDBJ databases">
        <title>Draft genome of Chromobacterium sp. F49.</title>
        <authorList>
            <person name="Hong K.W."/>
        </authorList>
    </citation>
    <scope>NUCLEOTIDE SEQUENCE [LARGE SCALE GENOMIC DNA]</scope>
    <source>
        <strain evidence="2">CN3</strain>
    </source>
</reference>
<protein>
    <recommendedName>
        <fullName evidence="3">Rap1a immunity protein domain-containing protein</fullName>
    </recommendedName>
</protein>
<evidence type="ECO:0008006" key="3">
    <source>
        <dbReference type="Google" id="ProtNLM"/>
    </source>
</evidence>
<evidence type="ECO:0000313" key="2">
    <source>
        <dbReference type="Proteomes" id="UP000076609"/>
    </source>
</evidence>
<dbReference type="Proteomes" id="UP000076609">
    <property type="component" value="Unassembled WGS sequence"/>
</dbReference>
<name>A0ABR5YAP5_9SPHN</name>
<evidence type="ECO:0000313" key="1">
    <source>
        <dbReference type="EMBL" id="KZE11707.1"/>
    </source>
</evidence>
<accession>A0ABR5YAP5</accession>
<keyword evidence="2" id="KW-1185">Reference proteome</keyword>
<sequence length="110" mass="11536">MLAWLLVAAQAATPAVENDLRCIASISQSFETEPSSQRAMLTAGMVYFIGRVEGAAPATDIVASVQRIRRAPGAKAALDAAALPCARQILAKTTLFAQLDPGVTKVEPAR</sequence>
<gene>
    <name evidence="1" type="ORF">AVT10_05600</name>
</gene>
<organism evidence="1 2">
    <name type="scientific">Sphingomonas hankookensis</name>
    <dbReference type="NCBI Taxonomy" id="563996"/>
    <lineage>
        <taxon>Bacteria</taxon>
        <taxon>Pseudomonadati</taxon>
        <taxon>Pseudomonadota</taxon>
        <taxon>Alphaproteobacteria</taxon>
        <taxon>Sphingomonadales</taxon>
        <taxon>Sphingomonadaceae</taxon>
        <taxon>Sphingomonas</taxon>
    </lineage>
</organism>
<dbReference type="RefSeq" id="WP_066692597.1">
    <property type="nucleotide sequence ID" value="NZ_CP117025.1"/>
</dbReference>
<proteinExistence type="predicted"/>
<comment type="caution">
    <text evidence="1">The sequence shown here is derived from an EMBL/GenBank/DDBJ whole genome shotgun (WGS) entry which is preliminary data.</text>
</comment>
<dbReference type="EMBL" id="LQQO01000034">
    <property type="protein sequence ID" value="KZE11707.1"/>
    <property type="molecule type" value="Genomic_DNA"/>
</dbReference>